<dbReference type="EMBL" id="PUIB01000015">
    <property type="protein sequence ID" value="PQO35421.1"/>
    <property type="molecule type" value="Genomic_DNA"/>
</dbReference>
<evidence type="ECO:0000313" key="2">
    <source>
        <dbReference type="EMBL" id="PQO41410.1"/>
    </source>
</evidence>
<evidence type="ECO:0000313" key="3">
    <source>
        <dbReference type="Proteomes" id="UP000237819"/>
    </source>
</evidence>
<reference evidence="3 4" key="1">
    <citation type="submission" date="2018-02" db="EMBL/GenBank/DDBJ databases">
        <title>Comparative genomes isolates from brazilian mangrove.</title>
        <authorList>
            <person name="Araujo J.E."/>
            <person name="Taketani R.G."/>
            <person name="Silva M.C.P."/>
            <person name="Loureco M.V."/>
            <person name="Andreote F.D."/>
        </authorList>
    </citation>
    <scope>NUCLEOTIDE SEQUENCE [LARGE SCALE GENOMIC DNA]</scope>
    <source>
        <strain evidence="1 4">NAP PRIS-MGV</strain>
        <strain evidence="2 3">Nap-Phe MGV</strain>
    </source>
</reference>
<protein>
    <submittedName>
        <fullName evidence="2">Uncharacterized protein</fullName>
    </submittedName>
</protein>
<gene>
    <name evidence="2" type="ORF">C5Y93_30300</name>
    <name evidence="1" type="ORF">C5Y98_13745</name>
</gene>
<dbReference type="Proteomes" id="UP000237819">
    <property type="component" value="Unassembled WGS sequence"/>
</dbReference>
<dbReference type="AlphaFoldDB" id="A0A2S8GAR8"/>
<accession>A0A2S8GAR8</accession>
<dbReference type="Proteomes" id="UP000239388">
    <property type="component" value="Unassembled WGS sequence"/>
</dbReference>
<dbReference type="OrthoDB" id="8702693at2"/>
<comment type="caution">
    <text evidence="2">The sequence shown here is derived from an EMBL/GenBank/DDBJ whole genome shotgun (WGS) entry which is preliminary data.</text>
</comment>
<organism evidence="2 3">
    <name type="scientific">Blastopirellula marina</name>
    <dbReference type="NCBI Taxonomy" id="124"/>
    <lineage>
        <taxon>Bacteria</taxon>
        <taxon>Pseudomonadati</taxon>
        <taxon>Planctomycetota</taxon>
        <taxon>Planctomycetia</taxon>
        <taxon>Pirellulales</taxon>
        <taxon>Pirellulaceae</taxon>
        <taxon>Blastopirellula</taxon>
    </lineage>
</organism>
<name>A0A2S8GAR8_9BACT</name>
<sequence>MDDLNELYQRWVNPFYGRLLHGNFRGPLLAPMLSPEREEMVINFRRGVANVTTSIVDVLISLPDWRPRLAGSWFAALRGWVQFRDQLGAMLLESRVCFACQGYCAALACFGDQASADHLRTYLDAWLPRKDCFYDQHWALPALAWIDPRLQTQYADEYLTPGGPWEHWASIQSQPAQAFYLESRRRFDLTLSAALSAFRTSRLFVAHNRRHSEPG</sequence>
<dbReference type="InterPro" id="IPR046042">
    <property type="entry name" value="DUF6000"/>
</dbReference>
<dbReference type="EMBL" id="PUHZ01000026">
    <property type="protein sequence ID" value="PQO41410.1"/>
    <property type="molecule type" value="Genomic_DNA"/>
</dbReference>
<dbReference type="RefSeq" id="WP_105339234.1">
    <property type="nucleotide sequence ID" value="NZ_PUHZ01000026.1"/>
</dbReference>
<evidence type="ECO:0000313" key="4">
    <source>
        <dbReference type="Proteomes" id="UP000239388"/>
    </source>
</evidence>
<evidence type="ECO:0000313" key="1">
    <source>
        <dbReference type="EMBL" id="PQO35421.1"/>
    </source>
</evidence>
<proteinExistence type="predicted"/>
<dbReference type="Pfam" id="PF19463">
    <property type="entry name" value="DUF6000"/>
    <property type="match status" value="1"/>
</dbReference>